<comment type="similarity">
    <text evidence="1">Belongs to the peptidase S1C family.</text>
</comment>
<dbReference type="Pfam" id="PF13365">
    <property type="entry name" value="Trypsin_2"/>
    <property type="match status" value="1"/>
</dbReference>
<sequence length="364" mass="39032">MAAMIPQPIDWFSKRRPSALVLAAVMSMVLSGSVLTPAVHAQSTPHWMSHGRYRTSIASRDSGAMMRLVRPLSETVEQSVVQVYSGGQVVSLGTVVSEDGYILTKRSELSGGDPVSVRLPSGEKVDARVAARKKSNDLALLKLHGGDEASWNIKPATFSTVEPPTGSFLISPGRDGFTIGIGVLGVPPRYVAHHGLLGVNFYDAQTGPAMVRRVHPESGADNAGLQDGDRILKINGLQLLGSESAVNTLKKMYPGDVVRLTIMRGENTLELDAQMSDKALLMESENDAKVNGPRNMRLSGFDSVIQHDTVLAPNQCGGPLLDSHGHVIGINIARAGRVVSYALPSALVTAEMVEMLEEARRPRE</sequence>
<dbReference type="Gene3D" id="2.40.10.120">
    <property type="match status" value="1"/>
</dbReference>
<accession>A0ABX5XQC7</accession>
<gene>
    <name evidence="3" type="ORF">TBK1r_29840</name>
</gene>
<dbReference type="InterPro" id="IPR009003">
    <property type="entry name" value="Peptidase_S1_PA"/>
</dbReference>
<protein>
    <submittedName>
        <fullName evidence="3">Serine endoprotease</fullName>
    </submittedName>
</protein>
<dbReference type="PANTHER" id="PTHR22939">
    <property type="entry name" value="SERINE PROTEASE FAMILY S1C HTRA-RELATED"/>
    <property type="match status" value="1"/>
</dbReference>
<evidence type="ECO:0000313" key="4">
    <source>
        <dbReference type="Proteomes" id="UP000318081"/>
    </source>
</evidence>
<dbReference type="SUPFAM" id="SSF50494">
    <property type="entry name" value="Trypsin-like serine proteases"/>
    <property type="match status" value="1"/>
</dbReference>
<dbReference type="Pfam" id="PF13180">
    <property type="entry name" value="PDZ_2"/>
    <property type="match status" value="1"/>
</dbReference>
<proteinExistence type="inferred from homology"/>
<dbReference type="PANTHER" id="PTHR22939:SF129">
    <property type="entry name" value="SERINE PROTEASE HTRA2, MITOCHONDRIAL"/>
    <property type="match status" value="1"/>
</dbReference>
<evidence type="ECO:0000313" key="3">
    <source>
        <dbReference type="EMBL" id="QDV84041.1"/>
    </source>
</evidence>
<feature type="domain" description="PDZ" evidence="2">
    <location>
        <begin position="195"/>
        <end position="251"/>
    </location>
</feature>
<dbReference type="InterPro" id="IPR036034">
    <property type="entry name" value="PDZ_sf"/>
</dbReference>
<evidence type="ECO:0000259" key="2">
    <source>
        <dbReference type="PROSITE" id="PS50106"/>
    </source>
</evidence>
<dbReference type="Gene3D" id="2.40.10.10">
    <property type="entry name" value="Trypsin-like serine proteases"/>
    <property type="match status" value="1"/>
</dbReference>
<organism evidence="3 4">
    <name type="scientific">Stieleria magnilauensis</name>
    <dbReference type="NCBI Taxonomy" id="2527963"/>
    <lineage>
        <taxon>Bacteria</taxon>
        <taxon>Pseudomonadati</taxon>
        <taxon>Planctomycetota</taxon>
        <taxon>Planctomycetia</taxon>
        <taxon>Pirellulales</taxon>
        <taxon>Pirellulaceae</taxon>
        <taxon>Stieleria</taxon>
    </lineage>
</organism>
<reference evidence="3 4" key="1">
    <citation type="submission" date="2019-02" db="EMBL/GenBank/DDBJ databases">
        <title>Deep-cultivation of Planctomycetes and their phenomic and genomic characterization uncovers novel biology.</title>
        <authorList>
            <person name="Wiegand S."/>
            <person name="Jogler M."/>
            <person name="Boedeker C."/>
            <person name="Pinto D."/>
            <person name="Vollmers J."/>
            <person name="Rivas-Marin E."/>
            <person name="Kohn T."/>
            <person name="Peeters S.H."/>
            <person name="Heuer A."/>
            <person name="Rast P."/>
            <person name="Oberbeckmann S."/>
            <person name="Bunk B."/>
            <person name="Jeske O."/>
            <person name="Meyerdierks A."/>
            <person name="Storesund J.E."/>
            <person name="Kallscheuer N."/>
            <person name="Luecker S."/>
            <person name="Lage O.M."/>
            <person name="Pohl T."/>
            <person name="Merkel B.J."/>
            <person name="Hornburger P."/>
            <person name="Mueller R.-W."/>
            <person name="Bruemmer F."/>
            <person name="Labrenz M."/>
            <person name="Spormann A.M."/>
            <person name="Op den Camp H."/>
            <person name="Overmann J."/>
            <person name="Amann R."/>
            <person name="Jetten M.S.M."/>
            <person name="Mascher T."/>
            <person name="Medema M.H."/>
            <person name="Devos D.P."/>
            <person name="Kaster A.-K."/>
            <person name="Ovreas L."/>
            <person name="Rohde M."/>
            <person name="Galperin M.Y."/>
            <person name="Jogler C."/>
        </authorList>
    </citation>
    <scope>NUCLEOTIDE SEQUENCE [LARGE SCALE GENOMIC DNA]</scope>
    <source>
        <strain evidence="3 4">TBK1r</strain>
    </source>
</reference>
<dbReference type="InterPro" id="IPR001478">
    <property type="entry name" value="PDZ"/>
</dbReference>
<dbReference type="PROSITE" id="PS50106">
    <property type="entry name" value="PDZ"/>
    <property type="match status" value="1"/>
</dbReference>
<dbReference type="SMART" id="SM00228">
    <property type="entry name" value="PDZ"/>
    <property type="match status" value="1"/>
</dbReference>
<dbReference type="Gene3D" id="2.30.42.10">
    <property type="match status" value="1"/>
</dbReference>
<dbReference type="Proteomes" id="UP000318081">
    <property type="component" value="Chromosome"/>
</dbReference>
<dbReference type="InterPro" id="IPR043504">
    <property type="entry name" value="Peptidase_S1_PA_chymotrypsin"/>
</dbReference>
<dbReference type="SUPFAM" id="SSF50156">
    <property type="entry name" value="PDZ domain-like"/>
    <property type="match status" value="1"/>
</dbReference>
<keyword evidence="4" id="KW-1185">Reference proteome</keyword>
<evidence type="ECO:0000256" key="1">
    <source>
        <dbReference type="ARBA" id="ARBA00010541"/>
    </source>
</evidence>
<name>A0ABX5XQC7_9BACT</name>
<dbReference type="EMBL" id="CP036432">
    <property type="protein sequence ID" value="QDV84041.1"/>
    <property type="molecule type" value="Genomic_DNA"/>
</dbReference>